<dbReference type="Gene3D" id="3.30.200.20">
    <property type="entry name" value="Phosphorylase Kinase, domain 1"/>
    <property type="match status" value="1"/>
</dbReference>
<dbReference type="CDD" id="cd05155">
    <property type="entry name" value="APH_ChoK_like_1"/>
    <property type="match status" value="1"/>
</dbReference>
<protein>
    <submittedName>
        <fullName evidence="2">Aminoglycoside phosphotransferase family protein</fullName>
        <ecNumber evidence="2">2.7.-.-</ecNumber>
    </submittedName>
</protein>
<dbReference type="Gene3D" id="3.90.1200.10">
    <property type="match status" value="1"/>
</dbReference>
<evidence type="ECO:0000259" key="1">
    <source>
        <dbReference type="Pfam" id="PF01636"/>
    </source>
</evidence>
<feature type="domain" description="Aminoglycoside phosphotransferase" evidence="1">
    <location>
        <begin position="40"/>
        <end position="268"/>
    </location>
</feature>
<dbReference type="Pfam" id="PF01636">
    <property type="entry name" value="APH"/>
    <property type="match status" value="1"/>
</dbReference>
<keyword evidence="2" id="KW-0808">Transferase</keyword>
<dbReference type="EMBL" id="JAVREO010000001">
    <property type="protein sequence ID" value="MDT0265133.1"/>
    <property type="molecule type" value="Genomic_DNA"/>
</dbReference>
<dbReference type="GO" id="GO:0016740">
    <property type="term" value="F:transferase activity"/>
    <property type="evidence" value="ECO:0007669"/>
    <property type="project" value="UniProtKB-KW"/>
</dbReference>
<dbReference type="InterPro" id="IPR011009">
    <property type="entry name" value="Kinase-like_dom_sf"/>
</dbReference>
<comment type="caution">
    <text evidence="2">The sequence shown here is derived from an EMBL/GenBank/DDBJ whole genome shotgun (WGS) entry which is preliminary data.</text>
</comment>
<dbReference type="SUPFAM" id="SSF56112">
    <property type="entry name" value="Protein kinase-like (PK-like)"/>
    <property type="match status" value="1"/>
</dbReference>
<dbReference type="Proteomes" id="UP001183410">
    <property type="component" value="Unassembled WGS sequence"/>
</dbReference>
<organism evidence="2 3">
    <name type="scientific">Streptomyces chisholmiae</name>
    <dbReference type="NCBI Taxonomy" id="3075540"/>
    <lineage>
        <taxon>Bacteria</taxon>
        <taxon>Bacillati</taxon>
        <taxon>Actinomycetota</taxon>
        <taxon>Actinomycetes</taxon>
        <taxon>Kitasatosporales</taxon>
        <taxon>Streptomycetaceae</taxon>
        <taxon>Streptomyces</taxon>
    </lineage>
</organism>
<reference evidence="3" key="1">
    <citation type="submission" date="2023-07" db="EMBL/GenBank/DDBJ databases">
        <title>30 novel species of actinomycetes from the DSMZ collection.</title>
        <authorList>
            <person name="Nouioui I."/>
        </authorList>
    </citation>
    <scope>NUCLEOTIDE SEQUENCE [LARGE SCALE GENOMIC DNA]</scope>
    <source>
        <strain evidence="3">DSM 44915</strain>
    </source>
</reference>
<evidence type="ECO:0000313" key="3">
    <source>
        <dbReference type="Proteomes" id="UP001183410"/>
    </source>
</evidence>
<dbReference type="InterPro" id="IPR002575">
    <property type="entry name" value="Aminoglycoside_PTrfase"/>
</dbReference>
<dbReference type="EC" id="2.7.-.-" evidence="2"/>
<sequence>MCATPEMPPPPARFPADERLVRDLLAAQFPRWAGLPVRRVAREGWDNRTFRLGAELLVRLPSAAPYALAVAKEQRWLPVLAAALPLPVPEPVALGTPAAGYPHPWSVYRWLPGEPVDPLTVTDLPRLARDLAAFLAVLQAVDPTDGPAPGQHNWFRGGPLTTYDAQVRGALAALDGRLPDRLLREIWAAALGARWDGRPVWFHGDVAPDNLLVHDGVLAAVIDFGTCGVGDPACDLAIAWTLFPAASRQVFRRRLGVTADTWARGRGWALWKALVGHASARERGDDRQVEETGAVLRAITEEYATAG</sequence>
<dbReference type="RefSeq" id="WP_311664096.1">
    <property type="nucleotide sequence ID" value="NZ_JAVREO010000001.1"/>
</dbReference>
<dbReference type="InterPro" id="IPR051678">
    <property type="entry name" value="AGP_Transferase"/>
</dbReference>
<gene>
    <name evidence="2" type="ORF">RM844_02395</name>
</gene>
<proteinExistence type="predicted"/>
<name>A0ABU2JLK3_9ACTN</name>
<dbReference type="PANTHER" id="PTHR21310">
    <property type="entry name" value="AMINOGLYCOSIDE PHOSPHOTRANSFERASE-RELATED-RELATED"/>
    <property type="match status" value="1"/>
</dbReference>
<evidence type="ECO:0000313" key="2">
    <source>
        <dbReference type="EMBL" id="MDT0265133.1"/>
    </source>
</evidence>
<dbReference type="PANTHER" id="PTHR21310:SF42">
    <property type="entry name" value="BIFUNCTIONAL AAC_APH"/>
    <property type="match status" value="1"/>
</dbReference>
<keyword evidence="3" id="KW-1185">Reference proteome</keyword>
<accession>A0ABU2JLK3</accession>